<feature type="domain" description="C2H2-type" evidence="2">
    <location>
        <begin position="455"/>
        <end position="478"/>
    </location>
</feature>
<protein>
    <submittedName>
        <fullName evidence="3">Peptidase_S8 domain-containing protein</fullName>
    </submittedName>
</protein>
<sequence length="495" mass="55374">MDAPNDSRGQCRPLTDGDSDSAADEPQASQGALFTENSISELADECRQSLQACIQVETLMEDEWAENSLANFRLWAAGLGIFAGKDSLDERLSALILLKGLIDNCKALASGQDIPTDDFHEDDFHEESTQDGQSAIPQSPPRGFSPWSTPSPTDSESETGSDDPLVNTSPLQSSKEEVEHILKQLSRLDVVILKSDSAGSASRNQKADRLFKREDHEDLYKHLTVVVLGRGGQDGPQSYDIDPALLTPIQERLILSNLRRRNRFQYAQRQRQQESPKIENQPEVQGKTDQSSTLLTATATSASAFEPESFQLAKAKVTLTTAGIEYPRLLPLKNGVKHFQCPCCYQVLPSMFHQGVHWEKHLAGDLRPYTCIIADCPYPDRLYVDRSGWMTHVQNDHPPRWECLLCRNAVERLPLFTSLDEFLKHTKQDHGDRISEDMYSTLVDASTRPASSEMTQCPLCDQEGQVDSKELIDHIAEHVHSFSLRSLPWARNDSD</sequence>
<organism evidence="3 4">
    <name type="scientific">Trichoderma simmonsii</name>
    <dbReference type="NCBI Taxonomy" id="1491479"/>
    <lineage>
        <taxon>Eukaryota</taxon>
        <taxon>Fungi</taxon>
        <taxon>Dikarya</taxon>
        <taxon>Ascomycota</taxon>
        <taxon>Pezizomycotina</taxon>
        <taxon>Sordariomycetes</taxon>
        <taxon>Hypocreomycetidae</taxon>
        <taxon>Hypocreales</taxon>
        <taxon>Hypocreaceae</taxon>
        <taxon>Trichoderma</taxon>
    </lineage>
</organism>
<feature type="domain" description="C2H2-type" evidence="2">
    <location>
        <begin position="339"/>
        <end position="361"/>
    </location>
</feature>
<feature type="domain" description="C2H2-type" evidence="2">
    <location>
        <begin position="369"/>
        <end position="397"/>
    </location>
</feature>
<reference evidence="3 4" key="1">
    <citation type="journal article" date="2021" name="BMC Genomics">
        <title>Telomere-to-telomere genome assembly of asparaginase-producing Trichoderma simmonsii.</title>
        <authorList>
            <person name="Chung D."/>
            <person name="Kwon Y.M."/>
            <person name="Yang Y."/>
        </authorList>
    </citation>
    <scope>NUCLEOTIDE SEQUENCE [LARGE SCALE GENOMIC DNA]</scope>
    <source>
        <strain evidence="3 4">GH-Sj1</strain>
    </source>
</reference>
<accession>A0A8G0PJZ1</accession>
<feature type="domain" description="C2H2-type" evidence="2">
    <location>
        <begin position="401"/>
        <end position="430"/>
    </location>
</feature>
<name>A0A8G0PJZ1_9HYPO</name>
<evidence type="ECO:0000313" key="3">
    <source>
        <dbReference type="EMBL" id="QYS99348.1"/>
    </source>
</evidence>
<dbReference type="Proteomes" id="UP000826661">
    <property type="component" value="Chromosome III"/>
</dbReference>
<dbReference type="AlphaFoldDB" id="A0A8G0PJZ1"/>
<dbReference type="SMART" id="SM00355">
    <property type="entry name" value="ZnF_C2H2"/>
    <property type="match status" value="4"/>
</dbReference>
<feature type="region of interest" description="Disordered" evidence="1">
    <location>
        <begin position="266"/>
        <end position="292"/>
    </location>
</feature>
<gene>
    <name evidence="3" type="ORF">H0G86_006485</name>
</gene>
<proteinExistence type="predicted"/>
<dbReference type="InterPro" id="IPR013087">
    <property type="entry name" value="Znf_C2H2_type"/>
</dbReference>
<evidence type="ECO:0000313" key="4">
    <source>
        <dbReference type="Proteomes" id="UP000826661"/>
    </source>
</evidence>
<keyword evidence="4" id="KW-1185">Reference proteome</keyword>
<dbReference type="PANTHER" id="PTHR35391">
    <property type="entry name" value="C2H2-TYPE DOMAIN-CONTAINING PROTEIN-RELATED"/>
    <property type="match status" value="1"/>
</dbReference>
<dbReference type="EMBL" id="CP075866">
    <property type="protein sequence ID" value="QYS99348.1"/>
    <property type="molecule type" value="Genomic_DNA"/>
</dbReference>
<evidence type="ECO:0000256" key="1">
    <source>
        <dbReference type="SAM" id="MobiDB-lite"/>
    </source>
</evidence>
<feature type="region of interest" description="Disordered" evidence="1">
    <location>
        <begin position="113"/>
        <end position="178"/>
    </location>
</feature>
<feature type="compositionally biased region" description="Low complexity" evidence="1">
    <location>
        <begin position="145"/>
        <end position="154"/>
    </location>
</feature>
<feature type="region of interest" description="Disordered" evidence="1">
    <location>
        <begin position="1"/>
        <end position="30"/>
    </location>
</feature>
<dbReference type="PANTHER" id="PTHR35391:SF7">
    <property type="entry name" value="C2H2-TYPE DOMAIN-CONTAINING PROTEIN"/>
    <property type="match status" value="1"/>
</dbReference>
<evidence type="ECO:0000259" key="2">
    <source>
        <dbReference type="SMART" id="SM00355"/>
    </source>
</evidence>